<evidence type="ECO:0008006" key="5">
    <source>
        <dbReference type="Google" id="ProtNLM"/>
    </source>
</evidence>
<dbReference type="InterPro" id="IPR016024">
    <property type="entry name" value="ARM-type_fold"/>
</dbReference>
<accession>A0A426ZJV5</accession>
<evidence type="ECO:0000256" key="1">
    <source>
        <dbReference type="ARBA" id="ARBA00022737"/>
    </source>
</evidence>
<reference evidence="3 4" key="1">
    <citation type="journal article" date="2014" name="Agronomy (Basel)">
        <title>A Draft Genome Sequence for Ensete ventricosum, the Drought-Tolerant Tree Against Hunger.</title>
        <authorList>
            <person name="Harrison J."/>
            <person name="Moore K.A."/>
            <person name="Paszkiewicz K."/>
            <person name="Jones T."/>
            <person name="Grant M."/>
            <person name="Ambacheew D."/>
            <person name="Muzemil S."/>
            <person name="Studholme D.J."/>
        </authorList>
    </citation>
    <scope>NUCLEOTIDE SEQUENCE [LARGE SCALE GENOMIC DNA]</scope>
</reference>
<gene>
    <name evidence="3" type="ORF">B296_00003576</name>
</gene>
<dbReference type="Gene3D" id="1.25.10.10">
    <property type="entry name" value="Leucine-rich Repeat Variant"/>
    <property type="match status" value="2"/>
</dbReference>
<keyword evidence="2" id="KW-0833">Ubl conjugation pathway</keyword>
<organism evidence="3 4">
    <name type="scientific">Ensete ventricosum</name>
    <name type="common">Abyssinian banana</name>
    <name type="synonym">Musa ensete</name>
    <dbReference type="NCBI Taxonomy" id="4639"/>
    <lineage>
        <taxon>Eukaryota</taxon>
        <taxon>Viridiplantae</taxon>
        <taxon>Streptophyta</taxon>
        <taxon>Embryophyta</taxon>
        <taxon>Tracheophyta</taxon>
        <taxon>Spermatophyta</taxon>
        <taxon>Magnoliopsida</taxon>
        <taxon>Liliopsida</taxon>
        <taxon>Zingiberales</taxon>
        <taxon>Musaceae</taxon>
        <taxon>Ensete</taxon>
    </lineage>
</organism>
<protein>
    <recommendedName>
        <fullName evidence="5">Condensin complex subunit 1 C-terminal domain-containing protein</fullName>
    </recommendedName>
</protein>
<comment type="caution">
    <text evidence="3">The sequence shown here is derived from an EMBL/GenBank/DDBJ whole genome shotgun (WGS) entry which is preliminary data.</text>
</comment>
<dbReference type="InterPro" id="IPR011989">
    <property type="entry name" value="ARM-like"/>
</dbReference>
<dbReference type="Proteomes" id="UP000287651">
    <property type="component" value="Unassembled WGS sequence"/>
</dbReference>
<keyword evidence="1" id="KW-0677">Repeat</keyword>
<dbReference type="GO" id="GO:0010265">
    <property type="term" value="P:SCF complex assembly"/>
    <property type="evidence" value="ECO:0007669"/>
    <property type="project" value="InterPro"/>
</dbReference>
<sequence>MVSSQEVKECAISCMSLVISTFGDNLQRDLSACLPILVDRMGNEITRLTAVKVILSRLYVKMQFDFVLEMLQALQRFFASLVHSANTSFDALLDSLLSSAKPSPQSGGLAKQALYSIAQCVAVLCLAAGDQKCASTVEMLKGILKDDSSMNSAKQHLALLCLGEIGRRKDLSMHVHIENIVIESFQSPFEEIKSAASYALGNIAVGNLSKYLPFILDQIDNQQKKQYLLLHSLKEVSFLHSIDQTGQSEFQESNVEKILNLLFNHCESDEEGVRNVVAECLGKIALIEPKKLVPALKVWLMT</sequence>
<dbReference type="EMBL" id="AMZH03006258">
    <property type="protein sequence ID" value="RRT64266.1"/>
    <property type="molecule type" value="Genomic_DNA"/>
</dbReference>
<dbReference type="SUPFAM" id="SSF48371">
    <property type="entry name" value="ARM repeat"/>
    <property type="match status" value="1"/>
</dbReference>
<evidence type="ECO:0000313" key="3">
    <source>
        <dbReference type="EMBL" id="RRT64266.1"/>
    </source>
</evidence>
<evidence type="ECO:0000256" key="2">
    <source>
        <dbReference type="ARBA" id="ARBA00022786"/>
    </source>
</evidence>
<dbReference type="InterPro" id="IPR039852">
    <property type="entry name" value="CAND1/CAND2"/>
</dbReference>
<dbReference type="AlphaFoldDB" id="A0A426ZJV5"/>
<proteinExistence type="predicted"/>
<name>A0A426ZJV5_ENSVE</name>
<dbReference type="PANTHER" id="PTHR12696">
    <property type="entry name" value="TIP120"/>
    <property type="match status" value="1"/>
</dbReference>
<evidence type="ECO:0000313" key="4">
    <source>
        <dbReference type="Proteomes" id="UP000287651"/>
    </source>
</evidence>